<accession>A0A2H3BDU0</accession>
<evidence type="ECO:0000313" key="2">
    <source>
        <dbReference type="EMBL" id="PBK61206.1"/>
    </source>
</evidence>
<gene>
    <name evidence="2" type="ORF">ARMSODRAFT_965201</name>
</gene>
<keyword evidence="3" id="KW-1185">Reference proteome</keyword>
<evidence type="ECO:0000256" key="1">
    <source>
        <dbReference type="SAM" id="MobiDB-lite"/>
    </source>
</evidence>
<name>A0A2H3BDU0_9AGAR</name>
<organism evidence="2 3">
    <name type="scientific">Armillaria solidipes</name>
    <dbReference type="NCBI Taxonomy" id="1076256"/>
    <lineage>
        <taxon>Eukaryota</taxon>
        <taxon>Fungi</taxon>
        <taxon>Dikarya</taxon>
        <taxon>Basidiomycota</taxon>
        <taxon>Agaricomycotina</taxon>
        <taxon>Agaricomycetes</taxon>
        <taxon>Agaricomycetidae</taxon>
        <taxon>Agaricales</taxon>
        <taxon>Marasmiineae</taxon>
        <taxon>Physalacriaceae</taxon>
        <taxon>Armillaria</taxon>
    </lineage>
</organism>
<dbReference type="AlphaFoldDB" id="A0A2H3BDU0"/>
<dbReference type="EMBL" id="KZ293478">
    <property type="protein sequence ID" value="PBK61206.1"/>
    <property type="molecule type" value="Genomic_DNA"/>
</dbReference>
<dbReference type="Proteomes" id="UP000218334">
    <property type="component" value="Unassembled WGS sequence"/>
</dbReference>
<evidence type="ECO:0000313" key="3">
    <source>
        <dbReference type="Proteomes" id="UP000218334"/>
    </source>
</evidence>
<sequence>MKTTDALQGTAPDGVLWTLHVFDDVTAEDSEHNVVPAGQAIRVPEEPPHCIFAAVYASALLTSWPAQDFLTQVTHWSNPFYPEAQQSHDEAKCKARIDSDNRVR</sequence>
<feature type="compositionally biased region" description="Basic and acidic residues" evidence="1">
    <location>
        <begin position="86"/>
        <end position="104"/>
    </location>
</feature>
<feature type="region of interest" description="Disordered" evidence="1">
    <location>
        <begin position="84"/>
        <end position="104"/>
    </location>
</feature>
<proteinExistence type="predicted"/>
<protein>
    <submittedName>
        <fullName evidence="2">Uncharacterized protein</fullName>
    </submittedName>
</protein>
<reference evidence="3" key="1">
    <citation type="journal article" date="2017" name="Nat. Ecol. Evol.">
        <title>Genome expansion and lineage-specific genetic innovations in the forest pathogenic fungi Armillaria.</title>
        <authorList>
            <person name="Sipos G."/>
            <person name="Prasanna A.N."/>
            <person name="Walter M.C."/>
            <person name="O'Connor E."/>
            <person name="Balint B."/>
            <person name="Krizsan K."/>
            <person name="Kiss B."/>
            <person name="Hess J."/>
            <person name="Varga T."/>
            <person name="Slot J."/>
            <person name="Riley R."/>
            <person name="Boka B."/>
            <person name="Rigling D."/>
            <person name="Barry K."/>
            <person name="Lee J."/>
            <person name="Mihaltcheva S."/>
            <person name="LaButti K."/>
            <person name="Lipzen A."/>
            <person name="Waldron R."/>
            <person name="Moloney N.M."/>
            <person name="Sperisen C."/>
            <person name="Kredics L."/>
            <person name="Vagvoelgyi C."/>
            <person name="Patrignani A."/>
            <person name="Fitzpatrick D."/>
            <person name="Nagy I."/>
            <person name="Doyle S."/>
            <person name="Anderson J.B."/>
            <person name="Grigoriev I.V."/>
            <person name="Gueldener U."/>
            <person name="Muensterkoetter M."/>
            <person name="Nagy L.G."/>
        </authorList>
    </citation>
    <scope>NUCLEOTIDE SEQUENCE [LARGE SCALE GENOMIC DNA]</scope>
    <source>
        <strain evidence="3">28-4</strain>
    </source>
</reference>